<gene>
    <name evidence="1" type="ORF">GA0074692_2571</name>
</gene>
<dbReference type="EMBL" id="FMHW01000002">
    <property type="protein sequence ID" value="SCL28605.1"/>
    <property type="molecule type" value="Genomic_DNA"/>
</dbReference>
<accession>A0A1C6SGJ4</accession>
<evidence type="ECO:0000313" key="2">
    <source>
        <dbReference type="Proteomes" id="UP000198959"/>
    </source>
</evidence>
<evidence type="ECO:0000313" key="1">
    <source>
        <dbReference type="EMBL" id="SCL28605.1"/>
    </source>
</evidence>
<dbReference type="InterPro" id="IPR045732">
    <property type="entry name" value="DUF6086"/>
</dbReference>
<dbReference type="STRING" id="145854.GA0074692_2571"/>
<name>A0A1C6SGJ4_9ACTN</name>
<sequence length="114" mass="12901">MGMLFTVDGREIWDRGLRTSQMFCGQVLLLEKLVETPSGIDDTGQDEVQVDPVALRAFLRAVFAYLDRSGSWPLRAMVRGVVQAGLFLDYRTNGDWLTVPDRFQDFAEGLDRIT</sequence>
<dbReference type="Pfam" id="PF19564">
    <property type="entry name" value="DUF6086"/>
    <property type="match status" value="1"/>
</dbReference>
<dbReference type="Proteomes" id="UP000198959">
    <property type="component" value="Unassembled WGS sequence"/>
</dbReference>
<proteinExistence type="predicted"/>
<dbReference type="AlphaFoldDB" id="A0A1C6SGJ4"/>
<reference evidence="2" key="1">
    <citation type="submission" date="2016-06" db="EMBL/GenBank/DDBJ databases">
        <authorList>
            <person name="Varghese N."/>
            <person name="Submissions Spin"/>
        </authorList>
    </citation>
    <scope>NUCLEOTIDE SEQUENCE [LARGE SCALE GENOMIC DNA]</scope>
    <source>
        <strain evidence="2">DSM 43817</strain>
    </source>
</reference>
<keyword evidence="2" id="KW-1185">Reference proteome</keyword>
<organism evidence="1 2">
    <name type="scientific">Micromonospora pallida</name>
    <dbReference type="NCBI Taxonomy" id="145854"/>
    <lineage>
        <taxon>Bacteria</taxon>
        <taxon>Bacillati</taxon>
        <taxon>Actinomycetota</taxon>
        <taxon>Actinomycetes</taxon>
        <taxon>Micromonosporales</taxon>
        <taxon>Micromonosporaceae</taxon>
        <taxon>Micromonospora</taxon>
    </lineage>
</organism>
<protein>
    <submittedName>
        <fullName evidence="1">Uncharacterized protein</fullName>
    </submittedName>
</protein>